<organism evidence="3">
    <name type="scientific">Desmodus rotundus</name>
    <name type="common">Vampire bat</name>
    <dbReference type="NCBI Taxonomy" id="9430"/>
    <lineage>
        <taxon>Eukaryota</taxon>
        <taxon>Metazoa</taxon>
        <taxon>Chordata</taxon>
        <taxon>Craniata</taxon>
        <taxon>Vertebrata</taxon>
        <taxon>Euteleostomi</taxon>
        <taxon>Mammalia</taxon>
        <taxon>Eutheria</taxon>
        <taxon>Laurasiatheria</taxon>
        <taxon>Chiroptera</taxon>
        <taxon>Yangochiroptera</taxon>
        <taxon>Phyllostomidae</taxon>
        <taxon>Desmodontinae</taxon>
        <taxon>Desmodus</taxon>
    </lineage>
</organism>
<feature type="region of interest" description="Disordered" evidence="1">
    <location>
        <begin position="216"/>
        <end position="236"/>
    </location>
</feature>
<name>K9IHY9_DESRO</name>
<reference evidence="3" key="1">
    <citation type="submission" date="2012-11" db="EMBL/GenBank/DDBJ databases">
        <title>The Vampirome: Transcriptome and Proteome Analysis of the Submandibular and Accessory Glands of the Vampire Bat and Vector of Human Rabies, Desmodus rotundus.</title>
        <authorList>
            <person name="Francischetti I.M.B."/>
            <person name="Assumpcao T.C.F."/>
            <person name="Ma D."/>
            <person name="Vicente E.C."/>
            <person name="Ribeiro J.M.C."/>
        </authorList>
    </citation>
    <scope>NUCLEOTIDE SEQUENCE</scope>
    <source>
        <tissue evidence="3">Salivary gland</tissue>
    </source>
</reference>
<feature type="region of interest" description="Disordered" evidence="1">
    <location>
        <begin position="252"/>
        <end position="292"/>
    </location>
</feature>
<feature type="region of interest" description="Disordered" evidence="1">
    <location>
        <begin position="49"/>
        <end position="181"/>
    </location>
</feature>
<sequence>MLLLSPALIWHWLPGEGGPEAAAAARPRPPGIFERCSWVPTGWQTWQRRVGQTPKPTTRRAVGAGPGGAGGGSRSVWPLSGQPRRTPGARPGQVRPSASPPRGQAERPRRHVGVASLAGLLRDCRQPGRSGHRGRIVPTLGPAEGQAAGVLPSVLPRLSSPAPPQKPQPSKAAHPNRCPGRLCPVHREPGTDPEQANPASPSLSFPICVKTRKNGSNHQGCRDHSMTSTHRGPSWVPGTPLVVSRWSPQWGGGREGALRGAGTAPQPIPAANPSISLKPKPTTTGKWGEKRRPCCALALGPGQ</sequence>
<keyword evidence="2" id="KW-0732">Signal</keyword>
<feature type="signal peptide" evidence="2">
    <location>
        <begin position="1"/>
        <end position="17"/>
    </location>
</feature>
<feature type="compositionally biased region" description="Gly residues" evidence="1">
    <location>
        <begin position="64"/>
        <end position="73"/>
    </location>
</feature>
<accession>K9IHY9</accession>
<feature type="chain" id="PRO_5003932199" evidence="2">
    <location>
        <begin position="18"/>
        <end position="303"/>
    </location>
</feature>
<evidence type="ECO:0000313" key="3">
    <source>
        <dbReference type="EMBL" id="JAA46360.1"/>
    </source>
</evidence>
<evidence type="ECO:0000256" key="1">
    <source>
        <dbReference type="SAM" id="MobiDB-lite"/>
    </source>
</evidence>
<dbReference type="EMBL" id="GABZ01007165">
    <property type="protein sequence ID" value="JAA46360.1"/>
    <property type="molecule type" value="mRNA"/>
</dbReference>
<proteinExistence type="evidence at transcript level"/>
<dbReference type="AlphaFoldDB" id="K9IHY9"/>
<protein>
    <submittedName>
        <fullName evidence="3">Putative secreted mucin</fullName>
    </submittedName>
</protein>
<evidence type="ECO:0000256" key="2">
    <source>
        <dbReference type="SAM" id="SignalP"/>
    </source>
</evidence>